<sequence>MRQQHALAVKKVDGTLSCIRQVEAGDPSRLLCGETQLECWVQAWAPQCKADMDILKQVQQMAMKIINSSEHLSYKKWLRELGLFSLEERRLRGIVSILNLSSYLAPNPGIISATPSFGLAQVLLGFLVEELIQLGPLVSHSIEVSRVLSPKTRRVEEPACGQQY</sequence>
<accession>A0AAN7P7H2</accession>
<name>A0AAN7P7H2_MYCAM</name>
<comment type="caution">
    <text evidence="1">The sequence shown here is derived from an EMBL/GenBank/DDBJ whole genome shotgun (WGS) entry which is preliminary data.</text>
</comment>
<dbReference type="EMBL" id="JAUNZN010000002">
    <property type="protein sequence ID" value="KAK4827857.1"/>
    <property type="molecule type" value="Genomic_DNA"/>
</dbReference>
<keyword evidence="2" id="KW-1185">Reference proteome</keyword>
<evidence type="ECO:0000313" key="1">
    <source>
        <dbReference type="EMBL" id="KAK4827857.1"/>
    </source>
</evidence>
<gene>
    <name evidence="1" type="ORF">QYF61_022007</name>
</gene>
<evidence type="ECO:0000313" key="2">
    <source>
        <dbReference type="Proteomes" id="UP001333110"/>
    </source>
</evidence>
<proteinExistence type="predicted"/>
<dbReference type="Proteomes" id="UP001333110">
    <property type="component" value="Unassembled WGS sequence"/>
</dbReference>
<protein>
    <submittedName>
        <fullName evidence="1">Uncharacterized protein</fullName>
    </submittedName>
</protein>
<dbReference type="AlphaFoldDB" id="A0AAN7P7H2"/>
<organism evidence="1 2">
    <name type="scientific">Mycteria americana</name>
    <name type="common">Wood stork</name>
    <dbReference type="NCBI Taxonomy" id="33587"/>
    <lineage>
        <taxon>Eukaryota</taxon>
        <taxon>Metazoa</taxon>
        <taxon>Chordata</taxon>
        <taxon>Craniata</taxon>
        <taxon>Vertebrata</taxon>
        <taxon>Euteleostomi</taxon>
        <taxon>Archelosauria</taxon>
        <taxon>Archosauria</taxon>
        <taxon>Dinosauria</taxon>
        <taxon>Saurischia</taxon>
        <taxon>Theropoda</taxon>
        <taxon>Coelurosauria</taxon>
        <taxon>Aves</taxon>
        <taxon>Neognathae</taxon>
        <taxon>Neoaves</taxon>
        <taxon>Aequornithes</taxon>
        <taxon>Ciconiiformes</taxon>
        <taxon>Ciconiidae</taxon>
        <taxon>Mycteria</taxon>
    </lineage>
</organism>
<reference evidence="1 2" key="1">
    <citation type="journal article" date="2023" name="J. Hered.">
        <title>Chromosome-level genome of the wood stork (Mycteria americana) provides insight into avian chromosome evolution.</title>
        <authorList>
            <person name="Flamio R. Jr."/>
            <person name="Ramstad K.M."/>
        </authorList>
    </citation>
    <scope>NUCLEOTIDE SEQUENCE [LARGE SCALE GENOMIC DNA]</scope>
    <source>
        <strain evidence="1">JAX WOST 10</strain>
    </source>
</reference>